<organism evidence="3 4">
    <name type="scientific">Trueperella bonasi</name>
    <dbReference type="NCBI Taxonomy" id="312286"/>
    <lineage>
        <taxon>Bacteria</taxon>
        <taxon>Bacillati</taxon>
        <taxon>Actinomycetota</taxon>
        <taxon>Actinomycetes</taxon>
        <taxon>Actinomycetales</taxon>
        <taxon>Actinomycetaceae</taxon>
        <taxon>Trueperella</taxon>
    </lineage>
</organism>
<gene>
    <name evidence="3" type="ORF">J2S70_000897</name>
</gene>
<dbReference type="Proteomes" id="UP001243212">
    <property type="component" value="Unassembled WGS sequence"/>
</dbReference>
<feature type="domain" description="AAA" evidence="1">
    <location>
        <begin position="21"/>
        <end position="130"/>
    </location>
</feature>
<evidence type="ECO:0000259" key="1">
    <source>
        <dbReference type="Pfam" id="PF13173"/>
    </source>
</evidence>
<protein>
    <submittedName>
        <fullName evidence="3">AAA+ superfamily ATPase</fullName>
    </submittedName>
</protein>
<reference evidence="3 4" key="1">
    <citation type="submission" date="2023-07" db="EMBL/GenBank/DDBJ databases">
        <title>Sequencing the genomes of 1000 actinobacteria strains.</title>
        <authorList>
            <person name="Klenk H.-P."/>
        </authorList>
    </citation>
    <scope>NUCLEOTIDE SEQUENCE [LARGE SCALE GENOMIC DNA]</scope>
    <source>
        <strain evidence="3 4">DSM 17163</strain>
    </source>
</reference>
<dbReference type="InterPro" id="IPR041682">
    <property type="entry name" value="AAA_14"/>
</dbReference>
<feature type="domain" description="DUF4143" evidence="2">
    <location>
        <begin position="204"/>
        <end position="371"/>
    </location>
</feature>
<evidence type="ECO:0000259" key="2">
    <source>
        <dbReference type="Pfam" id="PF13635"/>
    </source>
</evidence>
<sequence>MKYQPRVVDRLLDEVFGDLAAIAIEGAKGVGKTATATQRAQTVLALNQQASREMVKANPGFVAQLPPPVLIDEWQLEPQVWEQVRVEVDRNSAGGRFLLAGSASPDPGVRIHSGAGRIVRLVMRPMTFSERGVYQPEVSFKQILGGEKPAVEGRSEVELANYTSEILRSGFPGIRQLPQRARELQLDGYLARIVDHELVENAIEVRRPAALRAWLTAYAAATSTDAAYTSILDAATPGEGSKPARQTADIYRDHLSRIFILDPLPAWTPTFSPLKRLTKTPKHHLVDPALAARLVGVGQTGLLLGQGGRVNPATGTWLGALFESLVTQAVRVYAEAAGANIFHLRTQSTEREIDLIVERADLGVVAIEVKLASAINDADVRHLNWLQDQLGERVIDKIVINTGEFAYRRDDGVAVIPLALLGP</sequence>
<evidence type="ECO:0000313" key="3">
    <source>
        <dbReference type="EMBL" id="MDP9806315.1"/>
    </source>
</evidence>
<dbReference type="PANTHER" id="PTHR43566:SF2">
    <property type="entry name" value="DUF4143 DOMAIN-CONTAINING PROTEIN"/>
    <property type="match status" value="1"/>
</dbReference>
<dbReference type="Pfam" id="PF13635">
    <property type="entry name" value="DUF4143"/>
    <property type="match status" value="1"/>
</dbReference>
<dbReference type="EMBL" id="JAUSQX010000001">
    <property type="protein sequence ID" value="MDP9806315.1"/>
    <property type="molecule type" value="Genomic_DNA"/>
</dbReference>
<name>A0ABT9NFZ2_9ACTO</name>
<dbReference type="RefSeq" id="WP_307682547.1">
    <property type="nucleotide sequence ID" value="NZ_JAUSQX010000001.1"/>
</dbReference>
<comment type="caution">
    <text evidence="3">The sequence shown here is derived from an EMBL/GenBank/DDBJ whole genome shotgun (WGS) entry which is preliminary data.</text>
</comment>
<dbReference type="Pfam" id="PF13173">
    <property type="entry name" value="AAA_14"/>
    <property type="match status" value="1"/>
</dbReference>
<dbReference type="InterPro" id="IPR025420">
    <property type="entry name" value="DUF4143"/>
</dbReference>
<dbReference type="PANTHER" id="PTHR43566">
    <property type="entry name" value="CONSERVED PROTEIN"/>
    <property type="match status" value="1"/>
</dbReference>
<accession>A0ABT9NFZ2</accession>
<proteinExistence type="predicted"/>
<evidence type="ECO:0000313" key="4">
    <source>
        <dbReference type="Proteomes" id="UP001243212"/>
    </source>
</evidence>
<keyword evidence="4" id="KW-1185">Reference proteome</keyword>